<protein>
    <submittedName>
        <fullName evidence="1">Uncharacterized protein</fullName>
    </submittedName>
</protein>
<dbReference type="Proteomes" id="UP000652760">
    <property type="component" value="Unassembled WGS sequence"/>
</dbReference>
<organism evidence="1 2">
    <name type="scientific">Azospirillum endophyticum</name>
    <dbReference type="NCBI Taxonomy" id="2800326"/>
    <lineage>
        <taxon>Bacteria</taxon>
        <taxon>Pseudomonadati</taxon>
        <taxon>Pseudomonadota</taxon>
        <taxon>Alphaproteobacteria</taxon>
        <taxon>Rhodospirillales</taxon>
        <taxon>Azospirillaceae</taxon>
        <taxon>Azospirillum</taxon>
    </lineage>
</organism>
<comment type="caution">
    <text evidence="1">The sequence shown here is derived from an EMBL/GenBank/DDBJ whole genome shotgun (WGS) entry which is preliminary data.</text>
</comment>
<gene>
    <name evidence="1" type="ORF">JHL17_32620</name>
</gene>
<sequence>MIVPIQYVLLMFATQTVNTGTVLYNAYTQSVSVDLTGAPGNARSVSYVVNQGWQTDGATWAKVYAPNAALKPLLINPQ</sequence>
<evidence type="ECO:0000313" key="2">
    <source>
        <dbReference type="Proteomes" id="UP000652760"/>
    </source>
</evidence>
<evidence type="ECO:0000313" key="1">
    <source>
        <dbReference type="EMBL" id="MBK1842151.1"/>
    </source>
</evidence>
<dbReference type="RefSeq" id="WP_200198825.1">
    <property type="nucleotide sequence ID" value="NZ_JAENHM010000080.1"/>
</dbReference>
<dbReference type="EMBL" id="JAENHM010000080">
    <property type="protein sequence ID" value="MBK1842151.1"/>
    <property type="molecule type" value="Genomic_DNA"/>
</dbReference>
<keyword evidence="2" id="KW-1185">Reference proteome</keyword>
<proteinExistence type="predicted"/>
<reference evidence="2" key="1">
    <citation type="submission" date="2021-01" db="EMBL/GenBank/DDBJ databases">
        <title>Genome public.</title>
        <authorList>
            <person name="Liu C."/>
            <person name="Sun Q."/>
        </authorList>
    </citation>
    <scope>NUCLEOTIDE SEQUENCE [LARGE SCALE GENOMIC DNA]</scope>
    <source>
        <strain evidence="2">YIM B02556</strain>
    </source>
</reference>
<name>A0ABS1FFD7_9PROT</name>
<accession>A0ABS1FFD7</accession>